<accession>A0A699W779</accession>
<gene>
    <name evidence="2" type="ORF">Tci_913567</name>
</gene>
<name>A0A699W779_TANCI</name>
<dbReference type="AlphaFoldDB" id="A0A699W779"/>
<feature type="compositionally biased region" description="Basic and acidic residues" evidence="1">
    <location>
        <begin position="1"/>
        <end position="19"/>
    </location>
</feature>
<reference evidence="2" key="1">
    <citation type="journal article" date="2019" name="Sci. Rep.">
        <title>Draft genome of Tanacetum cinerariifolium, the natural source of mosquito coil.</title>
        <authorList>
            <person name="Yamashiro T."/>
            <person name="Shiraishi A."/>
            <person name="Satake H."/>
            <person name="Nakayama K."/>
        </authorList>
    </citation>
    <scope>NUCLEOTIDE SEQUENCE</scope>
</reference>
<proteinExistence type="predicted"/>
<comment type="caution">
    <text evidence="2">The sequence shown here is derived from an EMBL/GenBank/DDBJ whole genome shotgun (WGS) entry which is preliminary data.</text>
</comment>
<feature type="compositionally biased region" description="Acidic residues" evidence="1">
    <location>
        <begin position="75"/>
        <end position="87"/>
    </location>
</feature>
<evidence type="ECO:0000313" key="2">
    <source>
        <dbReference type="EMBL" id="GFD41598.1"/>
    </source>
</evidence>
<feature type="non-terminal residue" evidence="2">
    <location>
        <position position="1"/>
    </location>
</feature>
<feature type="region of interest" description="Disordered" evidence="1">
    <location>
        <begin position="1"/>
        <end position="87"/>
    </location>
</feature>
<protein>
    <submittedName>
        <fullName evidence="2">Uncharacterized protein</fullName>
    </submittedName>
</protein>
<dbReference type="EMBL" id="BKCJ011556014">
    <property type="protein sequence ID" value="GFD41598.1"/>
    <property type="molecule type" value="Genomic_DNA"/>
</dbReference>
<feature type="non-terminal residue" evidence="2">
    <location>
        <position position="87"/>
    </location>
</feature>
<sequence length="87" mass="9908">SRETTSIEPTDVQRTEAEQLKSVLKRSRQETHISQQSGSEIGKGGNEVRESEGESDEKEEEEESFDPIPRTPKESEEESNDEEEQDL</sequence>
<organism evidence="2">
    <name type="scientific">Tanacetum cinerariifolium</name>
    <name type="common">Dalmatian daisy</name>
    <name type="synonym">Chrysanthemum cinerariifolium</name>
    <dbReference type="NCBI Taxonomy" id="118510"/>
    <lineage>
        <taxon>Eukaryota</taxon>
        <taxon>Viridiplantae</taxon>
        <taxon>Streptophyta</taxon>
        <taxon>Embryophyta</taxon>
        <taxon>Tracheophyta</taxon>
        <taxon>Spermatophyta</taxon>
        <taxon>Magnoliopsida</taxon>
        <taxon>eudicotyledons</taxon>
        <taxon>Gunneridae</taxon>
        <taxon>Pentapetalae</taxon>
        <taxon>asterids</taxon>
        <taxon>campanulids</taxon>
        <taxon>Asterales</taxon>
        <taxon>Asteraceae</taxon>
        <taxon>Asteroideae</taxon>
        <taxon>Anthemideae</taxon>
        <taxon>Anthemidinae</taxon>
        <taxon>Tanacetum</taxon>
    </lineage>
</organism>
<evidence type="ECO:0000256" key="1">
    <source>
        <dbReference type="SAM" id="MobiDB-lite"/>
    </source>
</evidence>
<feature type="compositionally biased region" description="Acidic residues" evidence="1">
    <location>
        <begin position="53"/>
        <end position="65"/>
    </location>
</feature>